<keyword evidence="2" id="KW-1185">Reference proteome</keyword>
<protein>
    <submittedName>
        <fullName evidence="1">Uncharacterized protein</fullName>
    </submittedName>
</protein>
<dbReference type="EMBL" id="CM042045">
    <property type="protein sequence ID" value="KAI3682340.1"/>
    <property type="molecule type" value="Genomic_DNA"/>
</dbReference>
<reference evidence="2" key="1">
    <citation type="journal article" date="2022" name="Mol. Ecol. Resour.">
        <title>The genomes of chicory, endive, great burdock and yacon provide insights into Asteraceae palaeo-polyploidization history and plant inulin production.</title>
        <authorList>
            <person name="Fan W."/>
            <person name="Wang S."/>
            <person name="Wang H."/>
            <person name="Wang A."/>
            <person name="Jiang F."/>
            <person name="Liu H."/>
            <person name="Zhao H."/>
            <person name="Xu D."/>
            <person name="Zhang Y."/>
        </authorList>
    </citation>
    <scope>NUCLEOTIDE SEQUENCE [LARGE SCALE GENOMIC DNA]</scope>
    <source>
        <strain evidence="2">cv. Yunnan</strain>
    </source>
</reference>
<accession>A0ACB8YED9</accession>
<proteinExistence type="predicted"/>
<dbReference type="Proteomes" id="UP001056120">
    <property type="component" value="Linkage Group LG28"/>
</dbReference>
<name>A0ACB8YED9_9ASTR</name>
<evidence type="ECO:0000313" key="1">
    <source>
        <dbReference type="EMBL" id="KAI3682340.1"/>
    </source>
</evidence>
<evidence type="ECO:0000313" key="2">
    <source>
        <dbReference type="Proteomes" id="UP001056120"/>
    </source>
</evidence>
<sequence length="79" mass="8875">MIGPVSTGRTLTYKGSKRQFPGHRWMRPPYGCRQLEASAKEDVYLGPGPPPIPITLTSEPRTPYIGRSYVPTPRHIEIL</sequence>
<organism evidence="1 2">
    <name type="scientific">Smallanthus sonchifolius</name>
    <dbReference type="NCBI Taxonomy" id="185202"/>
    <lineage>
        <taxon>Eukaryota</taxon>
        <taxon>Viridiplantae</taxon>
        <taxon>Streptophyta</taxon>
        <taxon>Embryophyta</taxon>
        <taxon>Tracheophyta</taxon>
        <taxon>Spermatophyta</taxon>
        <taxon>Magnoliopsida</taxon>
        <taxon>eudicotyledons</taxon>
        <taxon>Gunneridae</taxon>
        <taxon>Pentapetalae</taxon>
        <taxon>asterids</taxon>
        <taxon>campanulids</taxon>
        <taxon>Asterales</taxon>
        <taxon>Asteraceae</taxon>
        <taxon>Asteroideae</taxon>
        <taxon>Heliantheae alliance</taxon>
        <taxon>Millerieae</taxon>
        <taxon>Smallanthus</taxon>
    </lineage>
</organism>
<gene>
    <name evidence="1" type="ORF">L1987_82260</name>
</gene>
<reference evidence="1 2" key="2">
    <citation type="journal article" date="2022" name="Mol. Ecol. Resour.">
        <title>The genomes of chicory, endive, great burdock and yacon provide insights into Asteraceae paleo-polyploidization history and plant inulin production.</title>
        <authorList>
            <person name="Fan W."/>
            <person name="Wang S."/>
            <person name="Wang H."/>
            <person name="Wang A."/>
            <person name="Jiang F."/>
            <person name="Liu H."/>
            <person name="Zhao H."/>
            <person name="Xu D."/>
            <person name="Zhang Y."/>
        </authorList>
    </citation>
    <scope>NUCLEOTIDE SEQUENCE [LARGE SCALE GENOMIC DNA]</scope>
    <source>
        <strain evidence="2">cv. Yunnan</strain>
        <tissue evidence="1">Leaves</tissue>
    </source>
</reference>
<comment type="caution">
    <text evidence="1">The sequence shown here is derived from an EMBL/GenBank/DDBJ whole genome shotgun (WGS) entry which is preliminary data.</text>
</comment>